<evidence type="ECO:0000256" key="1">
    <source>
        <dbReference type="SAM" id="MobiDB-lite"/>
    </source>
</evidence>
<sequence>MKMEAFDMADLKLKNSGSSYNPINSGGSSGGHSGGHH</sequence>
<dbReference type="AlphaFoldDB" id="A0A5K7SEI8"/>
<evidence type="ECO:0000313" key="2">
    <source>
        <dbReference type="EMBL" id="BBE19905.1"/>
    </source>
</evidence>
<accession>A0A5K7SEI8</accession>
<dbReference type="Proteomes" id="UP001193389">
    <property type="component" value="Chromosome"/>
</dbReference>
<reference evidence="2" key="1">
    <citation type="journal article" date="2020" name="Int. J. Syst. Evol. Microbiol.">
        <title>Aquipluma nitroreducens gen. nov. sp. nov., a novel facultatively anaerobic bacterium isolated from a freshwater lake.</title>
        <authorList>
            <person name="Watanabe M."/>
            <person name="Kojima H."/>
            <person name="Fukui M."/>
        </authorList>
    </citation>
    <scope>NUCLEOTIDE SEQUENCE</scope>
    <source>
        <strain evidence="2">MeG22</strain>
    </source>
</reference>
<protein>
    <submittedName>
        <fullName evidence="2">Uncharacterized protein</fullName>
    </submittedName>
</protein>
<feature type="compositionally biased region" description="Low complexity" evidence="1">
    <location>
        <begin position="15"/>
        <end position="26"/>
    </location>
</feature>
<keyword evidence="3" id="KW-1185">Reference proteome</keyword>
<dbReference type="EMBL" id="AP018694">
    <property type="protein sequence ID" value="BBE19905.1"/>
    <property type="molecule type" value="Genomic_DNA"/>
</dbReference>
<feature type="region of interest" description="Disordered" evidence="1">
    <location>
        <begin position="14"/>
        <end position="37"/>
    </location>
</feature>
<evidence type="ECO:0000313" key="3">
    <source>
        <dbReference type="Proteomes" id="UP001193389"/>
    </source>
</evidence>
<organism evidence="2 3">
    <name type="scientific">Aquipluma nitroreducens</name>
    <dbReference type="NCBI Taxonomy" id="2010828"/>
    <lineage>
        <taxon>Bacteria</taxon>
        <taxon>Pseudomonadati</taxon>
        <taxon>Bacteroidota</taxon>
        <taxon>Bacteroidia</taxon>
        <taxon>Marinilabiliales</taxon>
        <taxon>Prolixibacteraceae</taxon>
        <taxon>Aquipluma</taxon>
    </lineage>
</organism>
<feature type="compositionally biased region" description="Gly residues" evidence="1">
    <location>
        <begin position="27"/>
        <end position="37"/>
    </location>
</feature>
<dbReference type="KEGG" id="anf:AQPE_4093"/>
<name>A0A5K7SEI8_9BACT</name>
<proteinExistence type="predicted"/>
<gene>
    <name evidence="2" type="ORF">AQPE_4093</name>
</gene>